<keyword evidence="1" id="KW-0732">Signal</keyword>
<dbReference type="Proteomes" id="UP000242765">
    <property type="component" value="Unassembled WGS sequence"/>
</dbReference>
<accession>A0A1Y3CKH9</accession>
<reference evidence="2 3" key="1">
    <citation type="submission" date="2017-04" db="EMBL/GenBank/DDBJ databases">
        <title>High diversity of culturable Acinetobacter species in natural soil and water ecosystems.</title>
        <authorList>
            <person name="Nemec A."/>
            <person name="Radolfova-Krizova L."/>
        </authorList>
    </citation>
    <scope>NUCLEOTIDE SEQUENCE [LARGE SCALE GENOMIC DNA]</scope>
    <source>
        <strain evidence="2 3">ANC 4999</strain>
    </source>
</reference>
<proteinExistence type="predicted"/>
<dbReference type="EMBL" id="NEGB01000002">
    <property type="protein sequence ID" value="OTG66389.1"/>
    <property type="molecule type" value="Genomic_DNA"/>
</dbReference>
<dbReference type="AlphaFoldDB" id="A0A1Y3CKH9"/>
<dbReference type="OrthoDB" id="964913at2"/>
<dbReference type="STRING" id="1977882.B9T28_03785"/>
<sequence length="141" mass="15410">MKKRLGIAVLAALITMSIPPVFAKPLEKQVILKKGTNKANLKETFKGYDDVQYTLRAKKGQLLKFKVSSNGNLAYINIFAPGNKPGNAEAILIGSTVGSTGKITLPSNGEYTVQVYQMRNSARRDTVVNFNLDIQILNKAP</sequence>
<dbReference type="RefSeq" id="WP_086202633.1">
    <property type="nucleotide sequence ID" value="NZ_NEGB01000002.1"/>
</dbReference>
<organism evidence="2 3">
    <name type="scientific">Acinetobacter silvestris</name>
    <dbReference type="NCBI Taxonomy" id="1977882"/>
    <lineage>
        <taxon>Bacteria</taxon>
        <taxon>Pseudomonadati</taxon>
        <taxon>Pseudomonadota</taxon>
        <taxon>Gammaproteobacteria</taxon>
        <taxon>Moraxellales</taxon>
        <taxon>Moraxellaceae</taxon>
        <taxon>Acinetobacter</taxon>
    </lineage>
</organism>
<protein>
    <submittedName>
        <fullName evidence="2">DNA breaking-rejoining protein</fullName>
    </submittedName>
</protein>
<keyword evidence="3" id="KW-1185">Reference proteome</keyword>
<gene>
    <name evidence="2" type="ORF">B9T28_03785</name>
</gene>
<evidence type="ECO:0000256" key="1">
    <source>
        <dbReference type="SAM" id="SignalP"/>
    </source>
</evidence>
<feature type="signal peptide" evidence="1">
    <location>
        <begin position="1"/>
        <end position="23"/>
    </location>
</feature>
<evidence type="ECO:0000313" key="2">
    <source>
        <dbReference type="EMBL" id="OTG66389.1"/>
    </source>
</evidence>
<dbReference type="Gene3D" id="2.60.120.380">
    <property type="match status" value="1"/>
</dbReference>
<feature type="chain" id="PRO_5012486206" evidence="1">
    <location>
        <begin position="24"/>
        <end position="141"/>
    </location>
</feature>
<evidence type="ECO:0000313" key="3">
    <source>
        <dbReference type="Proteomes" id="UP000242765"/>
    </source>
</evidence>
<name>A0A1Y3CKH9_9GAMM</name>
<comment type="caution">
    <text evidence="2">The sequence shown here is derived from an EMBL/GenBank/DDBJ whole genome shotgun (WGS) entry which is preliminary data.</text>
</comment>